<dbReference type="EMBL" id="SGKU01000054">
    <property type="protein sequence ID" value="NFA43935.1"/>
    <property type="molecule type" value="Genomic_DNA"/>
</dbReference>
<comment type="caution">
    <text evidence="1">The sequence shown here is derived from an EMBL/GenBank/DDBJ whole genome shotgun (WGS) entry which is preliminary data.</text>
</comment>
<sequence length="66" mass="7816">MNKIISLPIPVSFYKSSSGKTFYARLDLMNECFTGESRNSYDEAIEDLKKKLEKENKYYKHFNPKE</sequence>
<gene>
    <name evidence="1" type="ORF">EXM65_15505</name>
</gene>
<protein>
    <submittedName>
        <fullName evidence="1">Uncharacterized protein</fullName>
    </submittedName>
</protein>
<accession>A0A6M0SW19</accession>
<evidence type="ECO:0000313" key="1">
    <source>
        <dbReference type="EMBL" id="NFA43935.1"/>
    </source>
</evidence>
<proteinExistence type="predicted"/>
<name>A0A6M0SW19_CLOBO</name>
<dbReference type="AlphaFoldDB" id="A0A6M0SW19"/>
<evidence type="ECO:0000313" key="2">
    <source>
        <dbReference type="Proteomes" id="UP000472355"/>
    </source>
</evidence>
<reference evidence="1 2" key="1">
    <citation type="submission" date="2019-02" db="EMBL/GenBank/DDBJ databases">
        <title>Genome sequencing of Clostridium botulinum clinical isolates.</title>
        <authorList>
            <person name="Brunt J."/>
            <person name="Van Vliet A.H.M."/>
            <person name="Stringer S.C."/>
            <person name="Grant K.A."/>
            <person name="Carter A.C."/>
            <person name="Peck M.W."/>
        </authorList>
    </citation>
    <scope>NUCLEOTIDE SEQUENCE [LARGE SCALE GENOMIC DNA]</scope>
    <source>
        <strain evidence="1 2">H113700579</strain>
    </source>
</reference>
<dbReference type="Proteomes" id="UP000472355">
    <property type="component" value="Unassembled WGS sequence"/>
</dbReference>
<organism evidence="1 2">
    <name type="scientific">Clostridium botulinum</name>
    <dbReference type="NCBI Taxonomy" id="1491"/>
    <lineage>
        <taxon>Bacteria</taxon>
        <taxon>Bacillati</taxon>
        <taxon>Bacillota</taxon>
        <taxon>Clostridia</taxon>
        <taxon>Eubacteriales</taxon>
        <taxon>Clostridiaceae</taxon>
        <taxon>Clostridium</taxon>
    </lineage>
</organism>